<reference evidence="1" key="1">
    <citation type="submission" date="2022-03" db="EMBL/GenBank/DDBJ databases">
        <title>Complete genome analysis of the Escherichia phage vB_EcoS_SCS31.</title>
        <authorList>
            <person name="Alexyuk M.S."/>
            <person name="Bogoyavlenskiy A.P."/>
            <person name="Alexyuk P.G."/>
            <person name="Berezin V.E."/>
        </authorList>
    </citation>
    <scope>NUCLEOTIDE SEQUENCE</scope>
</reference>
<name>A0A9E7A1T3_9CAUD</name>
<sequence length="101" mass="11666">MGDVPFPGKLKRSNKMNKSEFIDKVKLAGLKFKVVSVRVNKDRNYGLDQQYFSLWLTGANSCDESLIMGVDCMPLLLRFKSLEKAIKERDKYNRWLNSTNS</sequence>
<proteinExistence type="predicted"/>
<evidence type="ECO:0000313" key="2">
    <source>
        <dbReference type="Proteomes" id="UP001058457"/>
    </source>
</evidence>
<evidence type="ECO:0000313" key="1">
    <source>
        <dbReference type="EMBL" id="UOX39716.1"/>
    </source>
</evidence>
<dbReference type="Proteomes" id="UP001058457">
    <property type="component" value="Segment"/>
</dbReference>
<accession>A0A9E7A1T3</accession>
<protein>
    <submittedName>
        <fullName evidence="1">Uncharacterized protein</fullName>
    </submittedName>
</protein>
<keyword evidence="2" id="KW-1185">Reference proteome</keyword>
<organism evidence="1 2">
    <name type="scientific">Escherichia phage vB_EcoS_SCS31</name>
    <dbReference type="NCBI Taxonomy" id="2932865"/>
    <lineage>
        <taxon>Viruses</taxon>
        <taxon>Duplodnaviria</taxon>
        <taxon>Heunggongvirae</taxon>
        <taxon>Uroviricota</taxon>
        <taxon>Caudoviricetes</taxon>
        <taxon>Drexlerviridae</taxon>
        <taxon>Braunvirinae</taxon>
        <taxon>Guelphvirus</taxon>
        <taxon>Guelphvirus SCS31</taxon>
    </lineage>
</organism>
<dbReference type="EMBL" id="ON081052">
    <property type="protein sequence ID" value="UOX39716.1"/>
    <property type="molecule type" value="Genomic_DNA"/>
</dbReference>